<keyword evidence="1" id="KW-0812">Transmembrane</keyword>
<evidence type="ECO:0000313" key="2">
    <source>
        <dbReference type="EMBL" id="ASU34728.1"/>
    </source>
</evidence>
<gene>
    <name evidence="2" type="ORF">MuYL_2841</name>
</gene>
<reference evidence="2 3" key="1">
    <citation type="submission" date="2017-08" db="EMBL/GenBank/DDBJ databases">
        <title>Complete genome sequence of Mucilaginibacter sp. strain BJC16-A31.</title>
        <authorList>
            <consortium name="Henan University of Science and Technology"/>
            <person name="You X."/>
        </authorList>
    </citation>
    <scope>NUCLEOTIDE SEQUENCE [LARGE SCALE GENOMIC DNA]</scope>
    <source>
        <strain evidence="2 3">BJC16-A31</strain>
    </source>
</reference>
<dbReference type="KEGG" id="muc:MuYL_2841"/>
<dbReference type="Proteomes" id="UP000215002">
    <property type="component" value="Chromosome"/>
</dbReference>
<dbReference type="EMBL" id="CP022743">
    <property type="protein sequence ID" value="ASU34728.1"/>
    <property type="molecule type" value="Genomic_DNA"/>
</dbReference>
<keyword evidence="1" id="KW-0472">Membrane</keyword>
<keyword evidence="1" id="KW-1133">Transmembrane helix</keyword>
<dbReference type="AlphaFoldDB" id="A0A223NYR9"/>
<evidence type="ECO:0000256" key="1">
    <source>
        <dbReference type="SAM" id="Phobius"/>
    </source>
</evidence>
<name>A0A223NYR9_9SPHI</name>
<accession>A0A223NYR9</accession>
<keyword evidence="3" id="KW-1185">Reference proteome</keyword>
<proteinExistence type="predicted"/>
<organism evidence="2 3">
    <name type="scientific">Mucilaginibacter xinganensis</name>
    <dbReference type="NCBI Taxonomy" id="1234841"/>
    <lineage>
        <taxon>Bacteria</taxon>
        <taxon>Pseudomonadati</taxon>
        <taxon>Bacteroidota</taxon>
        <taxon>Sphingobacteriia</taxon>
        <taxon>Sphingobacteriales</taxon>
        <taxon>Sphingobacteriaceae</taxon>
        <taxon>Mucilaginibacter</taxon>
    </lineage>
</organism>
<feature type="transmembrane region" description="Helical" evidence="1">
    <location>
        <begin position="29"/>
        <end position="50"/>
    </location>
</feature>
<protein>
    <submittedName>
        <fullName evidence="2">Uncharacterized protein</fullName>
    </submittedName>
</protein>
<evidence type="ECO:0000313" key="3">
    <source>
        <dbReference type="Proteomes" id="UP000215002"/>
    </source>
</evidence>
<sequence>MGYYNWLRVEFTQLYRIKIIVLQKLLQPWFNYALSHFSAANITVFLAGFFT</sequence>